<dbReference type="OrthoDB" id="10542058at2759"/>
<gene>
    <name evidence="2" type="ORF">PAC_10290</name>
</gene>
<organism evidence="2 3">
    <name type="scientific">Phialocephala subalpina</name>
    <dbReference type="NCBI Taxonomy" id="576137"/>
    <lineage>
        <taxon>Eukaryota</taxon>
        <taxon>Fungi</taxon>
        <taxon>Dikarya</taxon>
        <taxon>Ascomycota</taxon>
        <taxon>Pezizomycotina</taxon>
        <taxon>Leotiomycetes</taxon>
        <taxon>Helotiales</taxon>
        <taxon>Mollisiaceae</taxon>
        <taxon>Phialocephala</taxon>
        <taxon>Phialocephala fortinii species complex</taxon>
    </lineage>
</organism>
<feature type="compositionally biased region" description="Basic and acidic residues" evidence="1">
    <location>
        <begin position="45"/>
        <end position="71"/>
    </location>
</feature>
<sequence length="95" mass="10548">MASQTNTTSRKMATESEIPQGDKGGIKVTESMGEVARPKKNKIQAKLEEKSEKRPATKLKNEAVEKGEKMSRMAKKKAKRRAADAEKARVDTVME</sequence>
<protein>
    <submittedName>
        <fullName evidence="2">Uncharacterized protein</fullName>
    </submittedName>
</protein>
<dbReference type="AlphaFoldDB" id="A0A1L7X5W8"/>
<evidence type="ECO:0000313" key="2">
    <source>
        <dbReference type="EMBL" id="CZR60394.1"/>
    </source>
</evidence>
<feature type="compositionally biased region" description="Polar residues" evidence="1">
    <location>
        <begin position="1"/>
        <end position="11"/>
    </location>
</feature>
<accession>A0A1L7X5W8</accession>
<evidence type="ECO:0000256" key="1">
    <source>
        <dbReference type="SAM" id="MobiDB-lite"/>
    </source>
</evidence>
<evidence type="ECO:0000313" key="3">
    <source>
        <dbReference type="Proteomes" id="UP000184330"/>
    </source>
</evidence>
<dbReference type="EMBL" id="FJOG01000016">
    <property type="protein sequence ID" value="CZR60394.1"/>
    <property type="molecule type" value="Genomic_DNA"/>
</dbReference>
<feature type="region of interest" description="Disordered" evidence="1">
    <location>
        <begin position="1"/>
        <end position="95"/>
    </location>
</feature>
<proteinExistence type="predicted"/>
<reference evidence="2 3" key="1">
    <citation type="submission" date="2016-03" db="EMBL/GenBank/DDBJ databases">
        <authorList>
            <person name="Ploux O."/>
        </authorList>
    </citation>
    <scope>NUCLEOTIDE SEQUENCE [LARGE SCALE GENOMIC DNA]</scope>
    <source>
        <strain evidence="2 3">UAMH 11012</strain>
    </source>
</reference>
<name>A0A1L7X5W8_9HELO</name>
<dbReference type="Proteomes" id="UP000184330">
    <property type="component" value="Unassembled WGS sequence"/>
</dbReference>
<feature type="compositionally biased region" description="Basic and acidic residues" evidence="1">
    <location>
        <begin position="81"/>
        <end position="95"/>
    </location>
</feature>
<keyword evidence="3" id="KW-1185">Reference proteome</keyword>